<dbReference type="OrthoDB" id="8536728at2"/>
<proteinExistence type="predicted"/>
<gene>
    <name evidence="1" type="ORF">EI427_05410</name>
</gene>
<evidence type="ECO:0000313" key="1">
    <source>
        <dbReference type="EMBL" id="AZQ61688.1"/>
    </source>
</evidence>
<accession>A0A3Q9FLZ1</accession>
<dbReference type="EMBL" id="CP034562">
    <property type="protein sequence ID" value="AZQ61688.1"/>
    <property type="molecule type" value="Genomic_DNA"/>
</dbReference>
<dbReference type="KEGG" id="fll:EI427_05410"/>
<name>A0A3Q9FLZ1_9BACT</name>
<keyword evidence="2" id="KW-1185">Reference proteome</keyword>
<dbReference type="Proteomes" id="UP000267268">
    <property type="component" value="Chromosome 1"/>
</dbReference>
<dbReference type="AlphaFoldDB" id="A0A3Q9FLZ1"/>
<evidence type="ECO:0000313" key="2">
    <source>
        <dbReference type="Proteomes" id="UP000267268"/>
    </source>
</evidence>
<organism evidence="1 2">
    <name type="scientific">Flammeovirga pectinis</name>
    <dbReference type="NCBI Taxonomy" id="2494373"/>
    <lineage>
        <taxon>Bacteria</taxon>
        <taxon>Pseudomonadati</taxon>
        <taxon>Bacteroidota</taxon>
        <taxon>Cytophagia</taxon>
        <taxon>Cytophagales</taxon>
        <taxon>Flammeovirgaceae</taxon>
        <taxon>Flammeovirga</taxon>
    </lineage>
</organism>
<dbReference type="SUPFAM" id="SSF82185">
    <property type="entry name" value="Histone H3 K4-specific methyltransferase SET7/9 N-terminal domain"/>
    <property type="match status" value="1"/>
</dbReference>
<reference evidence="1 2" key="1">
    <citation type="submission" date="2018-12" db="EMBL/GenBank/DDBJ databases">
        <title>Flammeovirga pectinis sp. nov., isolated from the gut of the Korean scallop, Patinopecten yessoensis.</title>
        <authorList>
            <person name="Bae J.-W."/>
            <person name="Jeong Y.-S."/>
            <person name="Kang W."/>
        </authorList>
    </citation>
    <scope>NUCLEOTIDE SEQUENCE [LARGE SCALE GENOMIC DNA]</scope>
    <source>
        <strain evidence="1 2">L12M1</strain>
    </source>
</reference>
<dbReference type="Gene3D" id="3.90.930.1">
    <property type="match status" value="1"/>
</dbReference>
<sequence length="182" mass="21392">MITTFSCQQIEQEEVVNLKVATVDAKDVKFKSSKGVFYVNGQVFSGEIYWTYRNGTDTLRVKRYWKGLKEGQWTRYYPDRSIQEYRFFHKNKKEGEYVGFYPNGEMKFEYHLTHGVYEGNNRAWNKDGRLISDMNYVVGSEEGAQKVWYDNGKIKSNYVIKNGRRYGLLGTKNCINVTDSIF</sequence>
<protein>
    <submittedName>
        <fullName evidence="1">Toxin-antitoxin system YwqK family antitoxin</fullName>
    </submittedName>
</protein>